<keyword evidence="11" id="KW-1185">Reference proteome</keyword>
<evidence type="ECO:0000256" key="8">
    <source>
        <dbReference type="ARBA" id="ARBA00022801"/>
    </source>
</evidence>
<evidence type="ECO:0000256" key="7">
    <source>
        <dbReference type="ARBA" id="ARBA00022723"/>
    </source>
</evidence>
<keyword evidence="8" id="KW-0378">Hydrolase</keyword>
<accession>A0A934J646</accession>
<keyword evidence="9" id="KW-0482">Metalloprotease</keyword>
<keyword evidence="7" id="KW-0479">Metal-binding</keyword>
<dbReference type="GO" id="GO:0008237">
    <property type="term" value="F:metallopeptidase activity"/>
    <property type="evidence" value="ECO:0007669"/>
    <property type="project" value="UniProtKB-KW"/>
</dbReference>
<evidence type="ECO:0000313" key="11">
    <source>
        <dbReference type="Proteomes" id="UP000640274"/>
    </source>
</evidence>
<comment type="similarity">
    <text evidence="4">Belongs to the peptidase M29 family.</text>
</comment>
<evidence type="ECO:0000256" key="6">
    <source>
        <dbReference type="ARBA" id="ARBA00022670"/>
    </source>
</evidence>
<organism evidence="10 11">
    <name type="scientific">Paenibacillus roseus</name>
    <dbReference type="NCBI Taxonomy" id="2798579"/>
    <lineage>
        <taxon>Bacteria</taxon>
        <taxon>Bacillati</taxon>
        <taxon>Bacillota</taxon>
        <taxon>Bacilli</taxon>
        <taxon>Bacillales</taxon>
        <taxon>Paenibacillaceae</taxon>
        <taxon>Paenibacillus</taxon>
    </lineage>
</organism>
<dbReference type="InterPro" id="IPR052170">
    <property type="entry name" value="M29_Exopeptidase"/>
</dbReference>
<keyword evidence="6" id="KW-0645">Protease</keyword>
<evidence type="ECO:0000313" key="10">
    <source>
        <dbReference type="EMBL" id="MBJ6362434.1"/>
    </source>
</evidence>
<dbReference type="Pfam" id="PF02073">
    <property type="entry name" value="Peptidase_M29"/>
    <property type="match status" value="1"/>
</dbReference>
<evidence type="ECO:0000256" key="1">
    <source>
        <dbReference type="ARBA" id="ARBA00001941"/>
    </source>
</evidence>
<dbReference type="Gene3D" id="3.40.1830.10">
    <property type="entry name" value="Thermophilic metalloprotease (M29)"/>
    <property type="match status" value="1"/>
</dbReference>
<proteinExistence type="inferred from homology"/>
<sequence>MTEKYGSQLEKYANLIVKVGVNVQPGQSVYISGSIEIASFVRKVAEKAYDAGADNVYVDWSDEALSRLKYERAADEVFSQFPSWETERRNSFVDKGACFISIVSSNPDLLKGIDTNKLSSFQKASGQGLQQFRRAVQSNKVSWSVVAASSQGWASKVFPDLEPEEAVDRLWEAIFDAVHIHHDDPVQAWREHHDTLISKVDVLNSKRLHKLHYTAPGTDLTIELPEKHIWVGAGSNNSQGNAFMANMPTEEVFTVPYRNGVDGYVSSTKPLSYGGNIIDNFKLTFENGRIVKVEAEQGQELLQKLVDTDEGSHYLGEVALVPHISPISSSNILFYNTLFDENASNHLAIGSGYAFNVKGGENFSAEQLVEAGVNSSITHVDFMIGSGEMDIDGIDGDGNVVPVFRKGAWAL</sequence>
<dbReference type="PANTHER" id="PTHR34448:SF3">
    <property type="entry name" value="AMINOPEPTIDASE AMPS"/>
    <property type="match status" value="1"/>
</dbReference>
<dbReference type="InterPro" id="IPR000787">
    <property type="entry name" value="Peptidase_M29"/>
</dbReference>
<dbReference type="GO" id="GO:0006508">
    <property type="term" value="P:proteolysis"/>
    <property type="evidence" value="ECO:0007669"/>
    <property type="project" value="UniProtKB-KW"/>
</dbReference>
<comment type="cofactor">
    <cofactor evidence="3">
        <name>Zn(2+)</name>
        <dbReference type="ChEBI" id="CHEBI:29105"/>
    </cofactor>
</comment>
<dbReference type="GO" id="GO:0046872">
    <property type="term" value="F:metal ion binding"/>
    <property type="evidence" value="ECO:0007669"/>
    <property type="project" value="UniProtKB-KW"/>
</dbReference>
<dbReference type="SUPFAM" id="SSF144052">
    <property type="entry name" value="Thermophilic metalloprotease-like"/>
    <property type="match status" value="1"/>
</dbReference>
<comment type="cofactor">
    <cofactor evidence="2">
        <name>Mg(2+)</name>
        <dbReference type="ChEBI" id="CHEBI:18420"/>
    </cofactor>
</comment>
<dbReference type="RefSeq" id="WP_199019976.1">
    <property type="nucleotide sequence ID" value="NZ_JAELUP010000072.1"/>
</dbReference>
<dbReference type="InterPro" id="IPR035097">
    <property type="entry name" value="M29_N-terminal"/>
</dbReference>
<protein>
    <submittedName>
        <fullName evidence="10">Aminopeptidase</fullName>
    </submittedName>
</protein>
<evidence type="ECO:0000256" key="5">
    <source>
        <dbReference type="ARBA" id="ARBA00022438"/>
    </source>
</evidence>
<comment type="caution">
    <text evidence="10">The sequence shown here is derived from an EMBL/GenBank/DDBJ whole genome shotgun (WGS) entry which is preliminary data.</text>
</comment>
<dbReference type="EMBL" id="JAELUP010000072">
    <property type="protein sequence ID" value="MBJ6362434.1"/>
    <property type="molecule type" value="Genomic_DNA"/>
</dbReference>
<evidence type="ECO:0000256" key="9">
    <source>
        <dbReference type="ARBA" id="ARBA00023049"/>
    </source>
</evidence>
<dbReference type="PANTHER" id="PTHR34448">
    <property type="entry name" value="AMINOPEPTIDASE"/>
    <property type="match status" value="1"/>
</dbReference>
<dbReference type="PRINTS" id="PR00919">
    <property type="entry name" value="THERMOPTASE"/>
</dbReference>
<dbReference type="GO" id="GO:0004177">
    <property type="term" value="F:aminopeptidase activity"/>
    <property type="evidence" value="ECO:0007669"/>
    <property type="project" value="UniProtKB-KW"/>
</dbReference>
<evidence type="ECO:0000256" key="4">
    <source>
        <dbReference type="ARBA" id="ARBA00008236"/>
    </source>
</evidence>
<keyword evidence="5 10" id="KW-0031">Aminopeptidase</keyword>
<evidence type="ECO:0000256" key="2">
    <source>
        <dbReference type="ARBA" id="ARBA00001946"/>
    </source>
</evidence>
<dbReference type="Proteomes" id="UP000640274">
    <property type="component" value="Unassembled WGS sequence"/>
</dbReference>
<gene>
    <name evidence="10" type="ORF">JFN88_14300</name>
</gene>
<dbReference type="AlphaFoldDB" id="A0A934J646"/>
<evidence type="ECO:0000256" key="3">
    <source>
        <dbReference type="ARBA" id="ARBA00001947"/>
    </source>
</evidence>
<reference evidence="10" key="1">
    <citation type="submission" date="2020-12" db="EMBL/GenBank/DDBJ databases">
        <authorList>
            <person name="Huq M.A."/>
        </authorList>
    </citation>
    <scope>NUCLEOTIDE SEQUENCE</scope>
    <source>
        <strain evidence="10">MAHUQ-46</strain>
    </source>
</reference>
<comment type="cofactor">
    <cofactor evidence="1">
        <name>Co(2+)</name>
        <dbReference type="ChEBI" id="CHEBI:48828"/>
    </cofactor>
</comment>
<name>A0A934J646_9BACL</name>